<reference evidence="1 2" key="1">
    <citation type="journal article" date="2011" name="J. Bacteriol.">
        <title>Genome sequence of Neisseria meningitidis serogroup B strain H44/76.</title>
        <authorList>
            <person name="Piet J.R."/>
            <person name="Huis In 't Veld R.A."/>
            <person name="van Schaik B.D."/>
            <person name="van Kampen A.H."/>
            <person name="Baas F."/>
            <person name="van de Beek D."/>
            <person name="Pannekoek Y."/>
            <person name="van der Ende A."/>
        </authorList>
    </citation>
    <scope>NUCLEOTIDE SEQUENCE [LARGE SCALE GENOMIC DNA]</scope>
    <source>
        <strain evidence="1 2">H44/76</strain>
    </source>
</reference>
<evidence type="ECO:0000313" key="1">
    <source>
        <dbReference type="EMBL" id="EFV64547.1"/>
    </source>
</evidence>
<comment type="caution">
    <text evidence="1">The sequence shown here is derived from an EMBL/GenBank/DDBJ whole genome shotgun (WGS) entry which is preliminary data.</text>
</comment>
<dbReference type="PATRIC" id="fig|909420.4.peg.606"/>
<sequence>MAIRGKCFDYTPLITHIFRQFGKYRQNVILCRESGGEGVKL</sequence>
<dbReference type="EMBL" id="AEQZ01000011">
    <property type="protein sequence ID" value="EFV64547.1"/>
    <property type="molecule type" value="Genomic_DNA"/>
</dbReference>
<name>E6MVE0_NEIMH</name>
<gene>
    <name evidence="1" type="ORF">NMH_0146</name>
</gene>
<accession>E6MVE0</accession>
<dbReference type="AlphaFoldDB" id="E6MVE0"/>
<dbReference type="Proteomes" id="UP000032707">
    <property type="component" value="Unassembled WGS sequence"/>
</dbReference>
<evidence type="ECO:0000313" key="2">
    <source>
        <dbReference type="Proteomes" id="UP000032707"/>
    </source>
</evidence>
<proteinExistence type="predicted"/>
<protein>
    <submittedName>
        <fullName evidence="1">Uncharacterized protein</fullName>
    </submittedName>
</protein>
<organism evidence="1 2">
    <name type="scientific">Neisseria meningitidis serogroup B / serotype 15 (strain H44/76)</name>
    <dbReference type="NCBI Taxonomy" id="909420"/>
    <lineage>
        <taxon>Bacteria</taxon>
        <taxon>Pseudomonadati</taxon>
        <taxon>Pseudomonadota</taxon>
        <taxon>Betaproteobacteria</taxon>
        <taxon>Neisseriales</taxon>
        <taxon>Neisseriaceae</taxon>
        <taxon>Neisseria</taxon>
    </lineage>
</organism>